<name>A0ABQ5ZA33_9HYPH</name>
<reference evidence="2" key="1">
    <citation type="journal article" date="2019" name="Int. J. Syst. Evol. Microbiol.">
        <title>The Global Catalogue of Microorganisms (GCM) 10K type strain sequencing project: providing services to taxonomists for standard genome sequencing and annotation.</title>
        <authorList>
            <consortium name="The Broad Institute Genomics Platform"/>
            <consortium name="The Broad Institute Genome Sequencing Center for Infectious Disease"/>
            <person name="Wu L."/>
            <person name="Ma J."/>
        </authorList>
    </citation>
    <scope>NUCLEOTIDE SEQUENCE [LARGE SCALE GENOMIC DNA]</scope>
    <source>
        <strain evidence="2">NBRC 102122</strain>
    </source>
</reference>
<organism evidence="1 2">
    <name type="scientific">Shinella yambaruensis</name>
    <dbReference type="NCBI Taxonomy" id="415996"/>
    <lineage>
        <taxon>Bacteria</taxon>
        <taxon>Pseudomonadati</taxon>
        <taxon>Pseudomonadota</taxon>
        <taxon>Alphaproteobacteria</taxon>
        <taxon>Hyphomicrobiales</taxon>
        <taxon>Rhizobiaceae</taxon>
        <taxon>Shinella</taxon>
    </lineage>
</organism>
<accession>A0ABQ5ZA33</accession>
<keyword evidence="2" id="KW-1185">Reference proteome</keyword>
<sequence length="50" mass="4920">MVAAGAAGMCLAGQGSIVGLDETLELPVYGALLRQVAGSVLRGTVEGEST</sequence>
<dbReference type="Proteomes" id="UP001156702">
    <property type="component" value="Unassembled WGS sequence"/>
</dbReference>
<proteinExistence type="predicted"/>
<evidence type="ECO:0008006" key="3">
    <source>
        <dbReference type="Google" id="ProtNLM"/>
    </source>
</evidence>
<evidence type="ECO:0000313" key="2">
    <source>
        <dbReference type="Proteomes" id="UP001156702"/>
    </source>
</evidence>
<dbReference type="EMBL" id="BSOP01000001">
    <property type="protein sequence ID" value="GLR48829.1"/>
    <property type="molecule type" value="Genomic_DNA"/>
</dbReference>
<comment type="caution">
    <text evidence="1">The sequence shown here is derived from an EMBL/GenBank/DDBJ whole genome shotgun (WGS) entry which is preliminary data.</text>
</comment>
<gene>
    <name evidence="1" type="ORF">GCM10007923_00330</name>
</gene>
<protein>
    <recommendedName>
        <fullName evidence="3">TetR family transcriptional regulator</fullName>
    </recommendedName>
</protein>
<evidence type="ECO:0000313" key="1">
    <source>
        <dbReference type="EMBL" id="GLR48829.1"/>
    </source>
</evidence>